<dbReference type="PROSITE" id="PS51421">
    <property type="entry name" value="RAS"/>
    <property type="match status" value="1"/>
</dbReference>
<dbReference type="AlphaFoldDB" id="A0AAD4NKV8"/>
<dbReference type="PANTHER" id="PTHR47977">
    <property type="entry name" value="RAS-RELATED PROTEIN RAB"/>
    <property type="match status" value="1"/>
</dbReference>
<keyword evidence="1" id="KW-0547">Nucleotide-binding</keyword>
<accession>A0AAD4NKV8</accession>
<dbReference type="GO" id="GO:0003924">
    <property type="term" value="F:GTPase activity"/>
    <property type="evidence" value="ECO:0007669"/>
    <property type="project" value="InterPro"/>
</dbReference>
<dbReference type="Pfam" id="PF00071">
    <property type="entry name" value="Ras"/>
    <property type="match status" value="1"/>
</dbReference>
<dbReference type="PROSITE" id="PS51419">
    <property type="entry name" value="RAB"/>
    <property type="match status" value="1"/>
</dbReference>
<dbReference type="FunFam" id="3.40.50.300:FF:001822">
    <property type="entry name" value="RAB family"/>
    <property type="match status" value="1"/>
</dbReference>
<dbReference type="InterPro" id="IPR005225">
    <property type="entry name" value="Small_GTP-bd"/>
</dbReference>
<keyword evidence="2" id="KW-0342">GTP-binding</keyword>
<dbReference type="InterPro" id="IPR050227">
    <property type="entry name" value="Rab"/>
</dbReference>
<dbReference type="GO" id="GO:0005525">
    <property type="term" value="F:GTP binding"/>
    <property type="evidence" value="ECO:0007669"/>
    <property type="project" value="UniProtKB-KW"/>
</dbReference>
<dbReference type="SMART" id="SM00175">
    <property type="entry name" value="RAB"/>
    <property type="match status" value="1"/>
</dbReference>
<gene>
    <name evidence="3" type="ORF">DdX_00908</name>
</gene>
<dbReference type="Proteomes" id="UP001201812">
    <property type="component" value="Unassembled WGS sequence"/>
</dbReference>
<dbReference type="SMART" id="SM00176">
    <property type="entry name" value="RAN"/>
    <property type="match status" value="1"/>
</dbReference>
<evidence type="ECO:0000313" key="3">
    <source>
        <dbReference type="EMBL" id="KAI1728710.1"/>
    </source>
</evidence>
<protein>
    <submittedName>
        <fullName evidence="3">Ras family domain-containing protein</fullName>
    </submittedName>
</protein>
<proteinExistence type="predicted"/>
<dbReference type="PRINTS" id="PR00449">
    <property type="entry name" value="RASTRNSFRMNG"/>
</dbReference>
<dbReference type="SMART" id="SM00174">
    <property type="entry name" value="RHO"/>
    <property type="match status" value="1"/>
</dbReference>
<dbReference type="EMBL" id="JAKKPZ010000001">
    <property type="protein sequence ID" value="KAI1728710.1"/>
    <property type="molecule type" value="Genomic_DNA"/>
</dbReference>
<name>A0AAD4NKV8_9BILA</name>
<dbReference type="CDD" id="cd00154">
    <property type="entry name" value="Rab"/>
    <property type="match status" value="1"/>
</dbReference>
<dbReference type="InterPro" id="IPR001806">
    <property type="entry name" value="Small_GTPase"/>
</dbReference>
<evidence type="ECO:0000313" key="4">
    <source>
        <dbReference type="Proteomes" id="UP001201812"/>
    </source>
</evidence>
<dbReference type="PROSITE" id="PS51420">
    <property type="entry name" value="RHO"/>
    <property type="match status" value="1"/>
</dbReference>
<reference evidence="3" key="1">
    <citation type="submission" date="2022-01" db="EMBL/GenBank/DDBJ databases">
        <title>Genome Sequence Resource for Two Populations of Ditylenchus destructor, the Migratory Endoparasitic Phytonematode.</title>
        <authorList>
            <person name="Zhang H."/>
            <person name="Lin R."/>
            <person name="Xie B."/>
        </authorList>
    </citation>
    <scope>NUCLEOTIDE SEQUENCE</scope>
    <source>
        <strain evidence="3">BazhouSP</strain>
    </source>
</reference>
<dbReference type="Gene3D" id="3.40.50.300">
    <property type="entry name" value="P-loop containing nucleotide triphosphate hydrolases"/>
    <property type="match status" value="1"/>
</dbReference>
<comment type="caution">
    <text evidence="3">The sequence shown here is derived from an EMBL/GenBank/DDBJ whole genome shotgun (WGS) entry which is preliminary data.</text>
</comment>
<dbReference type="SMART" id="SM00173">
    <property type="entry name" value="RAS"/>
    <property type="match status" value="1"/>
</dbReference>
<dbReference type="SUPFAM" id="SSF52540">
    <property type="entry name" value="P-loop containing nucleoside triphosphate hydrolases"/>
    <property type="match status" value="1"/>
</dbReference>
<sequence>MFYVVFVGDSAVGKTCFLHRFCHNRFKPLFNATIGVDFTVKTVRLQDRLVAVQLWDTAGQERFRSITKQYFRKADGVVLMYDVTSEQSFLNVRNWIESVRVGVDDGCVMCLVGNKVDLYPNEQCRTVTYKHGKDLAEEFDMVFFETSAYTGMGINECMRALAFRLQQREMEHMEEALKLEMTMNSSKSSSWCCV</sequence>
<evidence type="ECO:0000256" key="1">
    <source>
        <dbReference type="ARBA" id="ARBA00022741"/>
    </source>
</evidence>
<dbReference type="InterPro" id="IPR027417">
    <property type="entry name" value="P-loop_NTPase"/>
</dbReference>
<keyword evidence="4" id="KW-1185">Reference proteome</keyword>
<evidence type="ECO:0000256" key="2">
    <source>
        <dbReference type="ARBA" id="ARBA00023134"/>
    </source>
</evidence>
<organism evidence="3 4">
    <name type="scientific">Ditylenchus destructor</name>
    <dbReference type="NCBI Taxonomy" id="166010"/>
    <lineage>
        <taxon>Eukaryota</taxon>
        <taxon>Metazoa</taxon>
        <taxon>Ecdysozoa</taxon>
        <taxon>Nematoda</taxon>
        <taxon>Chromadorea</taxon>
        <taxon>Rhabditida</taxon>
        <taxon>Tylenchina</taxon>
        <taxon>Tylenchomorpha</taxon>
        <taxon>Sphaerularioidea</taxon>
        <taxon>Anguinidae</taxon>
        <taxon>Anguininae</taxon>
        <taxon>Ditylenchus</taxon>
    </lineage>
</organism>
<dbReference type="NCBIfam" id="TIGR00231">
    <property type="entry name" value="small_GTP"/>
    <property type="match status" value="1"/>
</dbReference>